<dbReference type="EMBL" id="FQXG01000001">
    <property type="protein sequence ID" value="SHG80538.1"/>
    <property type="molecule type" value="Genomic_DNA"/>
</dbReference>
<dbReference type="RefSeq" id="WP_067654178.1">
    <property type="nucleotide sequence ID" value="NZ_FQXG01000001.1"/>
</dbReference>
<dbReference type="AlphaFoldDB" id="A0A1M5MTB7"/>
<feature type="chain" id="PRO_5009912422" description="Quorum-sensing-regulated virulence factor" evidence="1">
    <location>
        <begin position="20"/>
        <end position="135"/>
    </location>
</feature>
<evidence type="ECO:0000313" key="3">
    <source>
        <dbReference type="Proteomes" id="UP000184268"/>
    </source>
</evidence>
<dbReference type="Proteomes" id="UP000184268">
    <property type="component" value="Unassembled WGS sequence"/>
</dbReference>
<sequence length="135" mass="14657">MKGYVAGVVLAVAPLVASAGQTPFERELSVALSQSVVEMNAGLPMELDEETRLDSVTTVRNLMVYNNTLVNYSADELDVDRLEEALAETVIGPLCSNAGLNTFVDLGVEMVYRYFGKDGVFVTELSKDMATCRKP</sequence>
<protein>
    <recommendedName>
        <fullName evidence="4">Quorum-sensing-regulated virulence factor</fullName>
    </recommendedName>
</protein>
<proteinExistence type="predicted"/>
<dbReference type="STRING" id="299255.SAMN02745129_0771"/>
<feature type="signal peptide" evidence="1">
    <location>
        <begin position="1"/>
        <end position="19"/>
    </location>
</feature>
<accession>A0A1M5MTB7</accession>
<keyword evidence="1" id="KW-0732">Signal</keyword>
<evidence type="ECO:0008006" key="4">
    <source>
        <dbReference type="Google" id="ProtNLM"/>
    </source>
</evidence>
<evidence type="ECO:0000256" key="1">
    <source>
        <dbReference type="SAM" id="SignalP"/>
    </source>
</evidence>
<name>A0A1M5MTB7_9GAMM</name>
<gene>
    <name evidence="2" type="ORF">SAMN02745129_0771</name>
</gene>
<keyword evidence="3" id="KW-1185">Reference proteome</keyword>
<evidence type="ECO:0000313" key="2">
    <source>
        <dbReference type="EMBL" id="SHG80538.1"/>
    </source>
</evidence>
<dbReference type="OrthoDB" id="9809784at2"/>
<reference evidence="2 3" key="1">
    <citation type="submission" date="2016-11" db="EMBL/GenBank/DDBJ databases">
        <authorList>
            <person name="Jaros S."/>
            <person name="Januszkiewicz K."/>
            <person name="Wedrychowicz H."/>
        </authorList>
    </citation>
    <scope>NUCLEOTIDE SEQUENCE [LARGE SCALE GENOMIC DNA]</scope>
    <source>
        <strain evidence="2 3">DSM 16917</strain>
    </source>
</reference>
<dbReference type="Gene3D" id="3.30.300.250">
    <property type="match status" value="1"/>
</dbReference>
<organism evidence="2 3">
    <name type="scientific">Ferrimonas marina</name>
    <dbReference type="NCBI Taxonomy" id="299255"/>
    <lineage>
        <taxon>Bacteria</taxon>
        <taxon>Pseudomonadati</taxon>
        <taxon>Pseudomonadota</taxon>
        <taxon>Gammaproteobacteria</taxon>
        <taxon>Alteromonadales</taxon>
        <taxon>Ferrimonadaceae</taxon>
        <taxon>Ferrimonas</taxon>
    </lineage>
</organism>